<dbReference type="RefSeq" id="WP_166953773.1">
    <property type="nucleotide sequence ID" value="NZ_JAASQI010000006.1"/>
</dbReference>
<evidence type="ECO:0000313" key="1">
    <source>
        <dbReference type="EMBL" id="NIJ58926.1"/>
    </source>
</evidence>
<protein>
    <submittedName>
        <fullName evidence="1">Polyhydroxyalkanoate depolymerase</fullName>
    </submittedName>
</protein>
<dbReference type="EMBL" id="JAASQI010000006">
    <property type="protein sequence ID" value="NIJ58926.1"/>
    <property type="molecule type" value="Genomic_DNA"/>
</dbReference>
<proteinExistence type="predicted"/>
<gene>
    <name evidence="1" type="ORF">FHS82_002781</name>
</gene>
<dbReference type="Pfam" id="PF11339">
    <property type="entry name" value="DUF3141"/>
    <property type="match status" value="1"/>
</dbReference>
<dbReference type="InterPro" id="IPR024501">
    <property type="entry name" value="DUF3141"/>
</dbReference>
<dbReference type="PANTHER" id="PTHR36837">
    <property type="entry name" value="POLY(3-HYDROXYALKANOATE) POLYMERASE SUBUNIT PHAC"/>
    <property type="match status" value="1"/>
</dbReference>
<keyword evidence="2" id="KW-1185">Reference proteome</keyword>
<name>A0ABX0V735_9HYPH</name>
<dbReference type="PANTHER" id="PTHR36837:SF2">
    <property type="entry name" value="POLY(3-HYDROXYALKANOATE) POLYMERASE SUBUNIT PHAC"/>
    <property type="match status" value="1"/>
</dbReference>
<sequence>MAEKVEARRTGQGVGEHSVPMFWPLSAMFAAEQAALSVPDHLLGFLKEAEEIDNPPAPVWHTKNTVRLDLSTMLLREFGTPGQGTPGQGIPSTGTPILVDAPYAGHGATIADFGEGQSLVAALLAAEAPAVWVTDWKSATPEMRYFSIDTYLAELNAAIDDLGGRVHLVGLCQGGWLSAMMAARFPQKIASLVLAGAPIDTDAGHGPIRELAHAMPLAAYEEMVALGEGRMPGKFMLAGWKNMHPDKQYIDKYVTLYEHLDDNSYVERTKHFESWYENPLDLPGNYYLQAIRLLFKENRFAKGQFTGLGRTLKLGDVTCPAFLLAGEADDITTREQVFAAKDLLGTPPEKISSALVPGGHIGLFMGHKTIAETWPVIAKWILSND</sequence>
<dbReference type="Gene3D" id="3.40.50.1820">
    <property type="entry name" value="alpha/beta hydrolase"/>
    <property type="match status" value="1"/>
</dbReference>
<dbReference type="SUPFAM" id="SSF53474">
    <property type="entry name" value="alpha/beta-Hydrolases"/>
    <property type="match status" value="1"/>
</dbReference>
<evidence type="ECO:0000313" key="2">
    <source>
        <dbReference type="Proteomes" id="UP001429580"/>
    </source>
</evidence>
<reference evidence="1 2" key="1">
    <citation type="submission" date="2020-03" db="EMBL/GenBank/DDBJ databases">
        <title>Genomic Encyclopedia of Type Strains, Phase IV (KMG-IV): sequencing the most valuable type-strain genomes for metagenomic binning, comparative biology and taxonomic classification.</title>
        <authorList>
            <person name="Goeker M."/>
        </authorList>
    </citation>
    <scope>NUCLEOTIDE SEQUENCE [LARGE SCALE GENOMIC DNA]</scope>
    <source>
        <strain evidence="1 2">DSM 103870</strain>
    </source>
</reference>
<accession>A0ABX0V735</accession>
<organism evidence="1 2">
    <name type="scientific">Pseudochelatococcus lubricantis</name>
    <dbReference type="NCBI Taxonomy" id="1538102"/>
    <lineage>
        <taxon>Bacteria</taxon>
        <taxon>Pseudomonadati</taxon>
        <taxon>Pseudomonadota</taxon>
        <taxon>Alphaproteobacteria</taxon>
        <taxon>Hyphomicrobiales</taxon>
        <taxon>Chelatococcaceae</taxon>
        <taxon>Pseudochelatococcus</taxon>
    </lineage>
</organism>
<dbReference type="InterPro" id="IPR029058">
    <property type="entry name" value="AB_hydrolase_fold"/>
</dbReference>
<dbReference type="InterPro" id="IPR051321">
    <property type="entry name" value="PHA/PHB_synthase"/>
</dbReference>
<dbReference type="Proteomes" id="UP001429580">
    <property type="component" value="Unassembled WGS sequence"/>
</dbReference>
<comment type="caution">
    <text evidence="1">The sequence shown here is derived from an EMBL/GenBank/DDBJ whole genome shotgun (WGS) entry which is preliminary data.</text>
</comment>